<evidence type="ECO:0000256" key="4">
    <source>
        <dbReference type="ARBA" id="ARBA00022989"/>
    </source>
</evidence>
<dbReference type="SUPFAM" id="SSF103473">
    <property type="entry name" value="MFS general substrate transporter"/>
    <property type="match status" value="1"/>
</dbReference>
<dbReference type="WBParaSite" id="PSU_v2.g16422.t1">
    <property type="protein sequence ID" value="PSU_v2.g16422.t1"/>
    <property type="gene ID" value="PSU_v2.g16422"/>
</dbReference>
<feature type="transmembrane region" description="Helical" evidence="8">
    <location>
        <begin position="334"/>
        <end position="355"/>
    </location>
</feature>
<feature type="transmembrane region" description="Helical" evidence="8">
    <location>
        <begin position="193"/>
        <end position="211"/>
    </location>
</feature>
<feature type="transmembrane region" description="Helical" evidence="8">
    <location>
        <begin position="105"/>
        <end position="125"/>
    </location>
</feature>
<feature type="transmembrane region" description="Helical" evidence="8">
    <location>
        <begin position="484"/>
        <end position="504"/>
    </location>
</feature>
<dbReference type="InterPro" id="IPR020846">
    <property type="entry name" value="MFS_dom"/>
</dbReference>
<evidence type="ECO:0000256" key="2">
    <source>
        <dbReference type="ARBA" id="ARBA00022448"/>
    </source>
</evidence>
<feature type="transmembrane region" description="Helical" evidence="8">
    <location>
        <begin position="402"/>
        <end position="430"/>
    </location>
</feature>
<dbReference type="PANTHER" id="PTHR23505">
    <property type="entry name" value="SPINSTER"/>
    <property type="match status" value="1"/>
</dbReference>
<dbReference type="InterPro" id="IPR011701">
    <property type="entry name" value="MFS"/>
</dbReference>
<evidence type="ECO:0000256" key="3">
    <source>
        <dbReference type="ARBA" id="ARBA00022692"/>
    </source>
</evidence>
<keyword evidence="4 8" id="KW-1133">Transmembrane helix</keyword>
<feature type="transmembrane region" description="Helical" evidence="8">
    <location>
        <begin position="376"/>
        <end position="396"/>
    </location>
</feature>
<feature type="transmembrane region" description="Helical" evidence="8">
    <location>
        <begin position="132"/>
        <end position="151"/>
    </location>
</feature>
<dbReference type="InterPro" id="IPR036259">
    <property type="entry name" value="MFS_trans_sf"/>
</dbReference>
<keyword evidence="10" id="KW-1185">Reference proteome</keyword>
<feature type="region of interest" description="Disordered" evidence="7">
    <location>
        <begin position="1"/>
        <end position="28"/>
    </location>
</feature>
<sequence>MAVAVTTPSSTRTTITTTSPATTSNGPPTKVESFDLDEISLDSRKRAATAASCQNPDSSITARGVVCVITLFVINLLNYMDRYTVAGVLSELQTFYEISDAMGGFLQTVFIIFYMVFAPICGFLGDRYNRKWIMVGGLSIWVTAVLCSSFVPKHLFYVFLILRGIVGIGEASYAIIAPSIIADLFTKTTRSRVLMIFYFAIPVGSGAGYIVGSSVSEAFGGDWAWGVRVTPFFGFLCIIALIFLIQEPARGEAEQLAGASNAMADKNESYWQDIKYLCSVKTYLWATLGYTSVVFVTGTLAWWAPTAIQHSFAAEKGLNNTKELSDDQKTEVNVIFGAITCLGGIVGVAGGVLTSQLWREGKFFCSKFQSQRADPLICAIGSTVAIPFFFLGMHLITTSRAASWVLIFISIVFLCLNWAINVDMLLYIILPRKRNIANSWQITISHLFGDASGPYIIGVISDWIRGSADDPKAHFDALLKSFYIPNTLLILSAVAFFCAAVTVLNDKRNFELNMGYRKKSAKVGDVAMLNGYGSGLDGNVTKC</sequence>
<dbReference type="PROSITE" id="PS50850">
    <property type="entry name" value="MFS"/>
    <property type="match status" value="1"/>
</dbReference>
<evidence type="ECO:0000256" key="5">
    <source>
        <dbReference type="ARBA" id="ARBA00023136"/>
    </source>
</evidence>
<evidence type="ECO:0000313" key="10">
    <source>
        <dbReference type="Proteomes" id="UP000887577"/>
    </source>
</evidence>
<keyword evidence="2" id="KW-0813">Transport</keyword>
<name>A0A914YGF9_9BILA</name>
<feature type="domain" description="Major facilitator superfamily (MFS) profile" evidence="9">
    <location>
        <begin position="67"/>
        <end position="504"/>
    </location>
</feature>
<comment type="similarity">
    <text evidence="6">Belongs to the major facilitator superfamily. Spinster (TC 2.A.1.49) family.</text>
</comment>
<proteinExistence type="inferred from homology"/>
<reference evidence="11" key="1">
    <citation type="submission" date="2022-11" db="UniProtKB">
        <authorList>
            <consortium name="WormBaseParasite"/>
        </authorList>
    </citation>
    <scope>IDENTIFICATION</scope>
</reference>
<dbReference type="GO" id="GO:0022857">
    <property type="term" value="F:transmembrane transporter activity"/>
    <property type="evidence" value="ECO:0007669"/>
    <property type="project" value="InterPro"/>
</dbReference>
<dbReference type="Pfam" id="PF07690">
    <property type="entry name" value="MFS_1"/>
    <property type="match status" value="1"/>
</dbReference>
<dbReference type="InterPro" id="IPR044770">
    <property type="entry name" value="MFS_spinster-like"/>
</dbReference>
<evidence type="ECO:0000313" key="11">
    <source>
        <dbReference type="WBParaSite" id="PSU_v2.g16422.t1"/>
    </source>
</evidence>
<evidence type="ECO:0000259" key="9">
    <source>
        <dbReference type="PROSITE" id="PS50850"/>
    </source>
</evidence>
<feature type="transmembrane region" description="Helical" evidence="8">
    <location>
        <begin position="442"/>
        <end position="464"/>
    </location>
</feature>
<dbReference type="Gene3D" id="1.20.1250.20">
    <property type="entry name" value="MFS general substrate transporter like domains"/>
    <property type="match status" value="1"/>
</dbReference>
<evidence type="ECO:0000256" key="6">
    <source>
        <dbReference type="ARBA" id="ARBA00024338"/>
    </source>
</evidence>
<feature type="transmembrane region" description="Helical" evidence="8">
    <location>
        <begin position="60"/>
        <end position="80"/>
    </location>
</feature>
<accession>A0A914YGF9</accession>
<dbReference type="GO" id="GO:0016020">
    <property type="term" value="C:membrane"/>
    <property type="evidence" value="ECO:0007669"/>
    <property type="project" value="UniProtKB-SubCell"/>
</dbReference>
<keyword evidence="3 8" id="KW-0812">Transmembrane</keyword>
<feature type="transmembrane region" description="Helical" evidence="8">
    <location>
        <begin position="157"/>
        <end position="181"/>
    </location>
</feature>
<evidence type="ECO:0000256" key="7">
    <source>
        <dbReference type="SAM" id="MobiDB-lite"/>
    </source>
</evidence>
<feature type="transmembrane region" description="Helical" evidence="8">
    <location>
        <begin position="283"/>
        <end position="304"/>
    </location>
</feature>
<dbReference type="Proteomes" id="UP000887577">
    <property type="component" value="Unplaced"/>
</dbReference>
<evidence type="ECO:0000256" key="1">
    <source>
        <dbReference type="ARBA" id="ARBA00004141"/>
    </source>
</evidence>
<organism evidence="10 11">
    <name type="scientific">Panagrolaimus superbus</name>
    <dbReference type="NCBI Taxonomy" id="310955"/>
    <lineage>
        <taxon>Eukaryota</taxon>
        <taxon>Metazoa</taxon>
        <taxon>Ecdysozoa</taxon>
        <taxon>Nematoda</taxon>
        <taxon>Chromadorea</taxon>
        <taxon>Rhabditida</taxon>
        <taxon>Tylenchina</taxon>
        <taxon>Panagrolaimomorpha</taxon>
        <taxon>Panagrolaimoidea</taxon>
        <taxon>Panagrolaimidae</taxon>
        <taxon>Panagrolaimus</taxon>
    </lineage>
</organism>
<keyword evidence="5 8" id="KW-0472">Membrane</keyword>
<dbReference type="PANTHER" id="PTHR23505:SF79">
    <property type="entry name" value="PROTEIN SPINSTER"/>
    <property type="match status" value="1"/>
</dbReference>
<feature type="transmembrane region" description="Helical" evidence="8">
    <location>
        <begin position="223"/>
        <end position="245"/>
    </location>
</feature>
<dbReference type="AlphaFoldDB" id="A0A914YGF9"/>
<protein>
    <submittedName>
        <fullName evidence="11">Major facilitator superfamily (MFS) profile domain-containing protein</fullName>
    </submittedName>
</protein>
<dbReference type="CDD" id="cd17328">
    <property type="entry name" value="MFS_spinster_like"/>
    <property type="match status" value="1"/>
</dbReference>
<evidence type="ECO:0000256" key="8">
    <source>
        <dbReference type="SAM" id="Phobius"/>
    </source>
</evidence>
<comment type="subcellular location">
    <subcellularLocation>
        <location evidence="1">Membrane</location>
        <topology evidence="1">Multi-pass membrane protein</topology>
    </subcellularLocation>
</comment>